<name>A0A9Q2HET8_9STAP</name>
<sequence>MGETIIKKSNKKVIMLTLLAVVFIVVGGIIMYKGINDGSILLTVIGGICGGVFIGFLIGALKMSRSGDTLLILNDKGFYDYSSLIATKDQLIEWSEVRDIQYAEMSGQQFVNVQLKHPEETLRHQSDFAKKMAKANENLGFSGINVNAGIAVGYDGTELTNLMNDYFKQYEKKDV</sequence>
<feature type="transmembrane region" description="Helical" evidence="1">
    <location>
        <begin position="12"/>
        <end position="32"/>
    </location>
</feature>
<dbReference type="EMBL" id="JACHHF010000002">
    <property type="protein sequence ID" value="MBB5175614.1"/>
    <property type="molecule type" value="Genomic_DNA"/>
</dbReference>
<keyword evidence="1" id="KW-0472">Membrane</keyword>
<dbReference type="RefSeq" id="WP_183673053.1">
    <property type="nucleotide sequence ID" value="NZ_CBCRYX010000001.1"/>
</dbReference>
<organism evidence="2 3">
    <name type="scientific">Nosocomiicoccus ampullae</name>
    <dbReference type="NCBI Taxonomy" id="489910"/>
    <lineage>
        <taxon>Bacteria</taxon>
        <taxon>Bacillati</taxon>
        <taxon>Bacillota</taxon>
        <taxon>Bacilli</taxon>
        <taxon>Bacillales</taxon>
        <taxon>Staphylococcaceae</taxon>
        <taxon>Nosocomiicoccus</taxon>
    </lineage>
</organism>
<dbReference type="InterPro" id="IPR048136">
    <property type="entry name" value="STM3941-like"/>
</dbReference>
<dbReference type="AlphaFoldDB" id="A0A9Q2HET8"/>
<protein>
    <submittedName>
        <fullName evidence="2">Uncharacterized protein</fullName>
    </submittedName>
</protein>
<keyword evidence="1" id="KW-1133">Transmembrane helix</keyword>
<accession>A0A9Q2HET8</accession>
<keyword evidence="3" id="KW-1185">Reference proteome</keyword>
<proteinExistence type="predicted"/>
<dbReference type="NCBIfam" id="NF041635">
    <property type="entry name" value="STM3941_fam"/>
    <property type="match status" value="1"/>
</dbReference>
<evidence type="ECO:0000313" key="3">
    <source>
        <dbReference type="Proteomes" id="UP000579136"/>
    </source>
</evidence>
<evidence type="ECO:0000313" key="2">
    <source>
        <dbReference type="EMBL" id="MBB5175614.1"/>
    </source>
</evidence>
<dbReference type="Proteomes" id="UP000579136">
    <property type="component" value="Unassembled WGS sequence"/>
</dbReference>
<reference evidence="2 3" key="1">
    <citation type="submission" date="2020-08" db="EMBL/GenBank/DDBJ databases">
        <title>Genomic Encyclopedia of Type Strains, Phase IV (KMG-IV): sequencing the most valuable type-strain genomes for metagenomic binning, comparative biology and taxonomic classification.</title>
        <authorList>
            <person name="Goeker M."/>
        </authorList>
    </citation>
    <scope>NUCLEOTIDE SEQUENCE [LARGE SCALE GENOMIC DNA]</scope>
    <source>
        <strain evidence="2 3">DSM 19163</strain>
    </source>
</reference>
<evidence type="ECO:0000256" key="1">
    <source>
        <dbReference type="SAM" id="Phobius"/>
    </source>
</evidence>
<comment type="caution">
    <text evidence="2">The sequence shown here is derived from an EMBL/GenBank/DDBJ whole genome shotgun (WGS) entry which is preliminary data.</text>
</comment>
<keyword evidence="1" id="KW-0812">Transmembrane</keyword>
<feature type="transmembrane region" description="Helical" evidence="1">
    <location>
        <begin position="38"/>
        <end position="61"/>
    </location>
</feature>
<gene>
    <name evidence="2" type="ORF">HNQ45_000484</name>
</gene>